<feature type="compositionally biased region" description="Basic residues" evidence="1">
    <location>
        <begin position="92"/>
        <end position="101"/>
    </location>
</feature>
<organism evidence="2">
    <name type="scientific">uncultured Friedmanniella sp</name>
    <dbReference type="NCBI Taxonomy" id="335381"/>
    <lineage>
        <taxon>Bacteria</taxon>
        <taxon>Bacillati</taxon>
        <taxon>Actinomycetota</taxon>
        <taxon>Actinomycetes</taxon>
        <taxon>Propionibacteriales</taxon>
        <taxon>Nocardioidaceae</taxon>
        <taxon>Friedmanniella</taxon>
        <taxon>environmental samples</taxon>
    </lineage>
</organism>
<feature type="region of interest" description="Disordered" evidence="1">
    <location>
        <begin position="1"/>
        <end position="151"/>
    </location>
</feature>
<evidence type="ECO:0000256" key="1">
    <source>
        <dbReference type="SAM" id="MobiDB-lite"/>
    </source>
</evidence>
<name>A0A6J4K1X4_9ACTN</name>
<sequence length="301" mass="32047">EGAAPRRGLVRAGPARRPDRGLPDGRLPLRADRHPPLRRRPDPAQPAARPLRPADARAAPPPAAADAGDHDDALRRARARLPGGRGEPAAAARRRGGGRRVHLVDRHRDELRQGRPRPPGVRRRPLAAADRRGRPGPLAEPGRVAAGRVGAQVRPDRRCRHLLPLGADQDPQRRLEPDLLAEQLHPHLGDRPPPARPRPVPAALPGPAAGHAVVRLPGRADLPRRALAARPGPAVRRGLLARLPRVHGRRPLHPLRADAGLLAGLRPARTAAGLVGPATRGARGAIRPVGAGRGGRPRVVL</sequence>
<evidence type="ECO:0000313" key="2">
    <source>
        <dbReference type="EMBL" id="CAA9293402.1"/>
    </source>
</evidence>
<feature type="compositionally biased region" description="Low complexity" evidence="1">
    <location>
        <begin position="45"/>
        <end position="58"/>
    </location>
</feature>
<proteinExistence type="predicted"/>
<feature type="region of interest" description="Disordered" evidence="1">
    <location>
        <begin position="281"/>
        <end position="301"/>
    </location>
</feature>
<dbReference type="AlphaFoldDB" id="A0A6J4K1X4"/>
<dbReference type="EMBL" id="CADCTS010000107">
    <property type="protein sequence ID" value="CAA9293402.1"/>
    <property type="molecule type" value="Genomic_DNA"/>
</dbReference>
<protein>
    <submittedName>
        <fullName evidence="2">Uncharacterized protein</fullName>
    </submittedName>
</protein>
<feature type="compositionally biased region" description="Basic and acidic residues" evidence="1">
    <location>
        <begin position="102"/>
        <end position="113"/>
    </location>
</feature>
<feature type="non-terminal residue" evidence="2">
    <location>
        <position position="1"/>
    </location>
</feature>
<feature type="non-terminal residue" evidence="2">
    <location>
        <position position="301"/>
    </location>
</feature>
<accession>A0A6J4K1X4</accession>
<gene>
    <name evidence="2" type="ORF">AVDCRST_MAG48-733</name>
</gene>
<reference evidence="2" key="1">
    <citation type="submission" date="2020-02" db="EMBL/GenBank/DDBJ databases">
        <authorList>
            <person name="Meier V. D."/>
        </authorList>
    </citation>
    <scope>NUCLEOTIDE SEQUENCE</scope>
    <source>
        <strain evidence="2">AVDCRST_MAG48</strain>
    </source>
</reference>
<feature type="compositionally biased region" description="Low complexity" evidence="1">
    <location>
        <begin position="281"/>
        <end position="290"/>
    </location>
</feature>
<feature type="compositionally biased region" description="Basic and acidic residues" evidence="1">
    <location>
        <begin position="16"/>
        <end position="42"/>
    </location>
</feature>